<sequence length="78" mass="9202">MNNQDVQKIFSDEIEIMSGEELGNLVIWFNRTQFETILALFNHDKDKLKDLEKIVSIPIEIDIDSDKLDILRYYLGKE</sequence>
<organism evidence="1 4">
    <name type="scientific">Rodentibacter trehalosifermentans</name>
    <dbReference type="NCBI Taxonomy" id="1908263"/>
    <lineage>
        <taxon>Bacteria</taxon>
        <taxon>Pseudomonadati</taxon>
        <taxon>Pseudomonadota</taxon>
        <taxon>Gammaproteobacteria</taxon>
        <taxon>Pasteurellales</taxon>
        <taxon>Pasteurellaceae</taxon>
        <taxon>Rodentibacter</taxon>
    </lineage>
</organism>
<dbReference type="EMBL" id="MLHL01000120">
    <property type="protein sequence ID" value="OOF44493.1"/>
    <property type="molecule type" value="Genomic_DNA"/>
</dbReference>
<gene>
    <name evidence="2" type="ORF">BKK51_00670</name>
    <name evidence="1" type="ORF">BKK52_13075</name>
</gene>
<evidence type="ECO:0000313" key="1">
    <source>
        <dbReference type="EMBL" id="OOF44493.1"/>
    </source>
</evidence>
<dbReference type="Proteomes" id="UP000189161">
    <property type="component" value="Unassembled WGS sequence"/>
</dbReference>
<protein>
    <submittedName>
        <fullName evidence="1">Uncharacterized protein</fullName>
    </submittedName>
</protein>
<dbReference type="EMBL" id="MLHK01000002">
    <property type="protein sequence ID" value="OOF47209.1"/>
    <property type="molecule type" value="Genomic_DNA"/>
</dbReference>
<dbReference type="AlphaFoldDB" id="A0A1V3IQN3"/>
<evidence type="ECO:0000313" key="2">
    <source>
        <dbReference type="EMBL" id="OOF47209.1"/>
    </source>
</evidence>
<proteinExistence type="predicted"/>
<accession>A0A1V3IQN3</accession>
<accession>A0A1V3IYF2</accession>
<keyword evidence="4" id="KW-1185">Reference proteome</keyword>
<reference evidence="3 4" key="1">
    <citation type="submission" date="2016-10" db="EMBL/GenBank/DDBJ databases">
        <title>Rodentibacter gen. nov. and new species.</title>
        <authorList>
            <person name="Christensen H."/>
        </authorList>
    </citation>
    <scope>NUCLEOTIDE SEQUENCE [LARGE SCALE GENOMIC DNA]</scope>
    <source>
        <strain evidence="2 3">H1983213011</strain>
        <strain evidence="1 4">H1987082031</strain>
    </source>
</reference>
<dbReference type="RefSeq" id="WP_077473522.1">
    <property type="nucleotide sequence ID" value="NZ_MLHK01000002.1"/>
</dbReference>
<name>A0A1V3IQN3_9PAST</name>
<evidence type="ECO:0000313" key="4">
    <source>
        <dbReference type="Proteomes" id="UP000189161"/>
    </source>
</evidence>
<comment type="caution">
    <text evidence="1">The sequence shown here is derived from an EMBL/GenBank/DDBJ whole genome shotgun (WGS) entry which is preliminary data.</text>
</comment>
<dbReference type="OrthoDB" id="9929042at2"/>
<dbReference type="Proteomes" id="UP000188728">
    <property type="component" value="Unassembled WGS sequence"/>
</dbReference>
<evidence type="ECO:0000313" key="3">
    <source>
        <dbReference type="Proteomes" id="UP000188728"/>
    </source>
</evidence>